<reference evidence="1 2" key="1">
    <citation type="journal article" date="2018" name="Front. Plant Sci.">
        <title>Red Clover (Trifolium pratense) and Zigzag Clover (T. medium) - A Picture of Genomic Similarities and Differences.</title>
        <authorList>
            <person name="Dluhosova J."/>
            <person name="Istvanek J."/>
            <person name="Nedelnik J."/>
            <person name="Repkova J."/>
        </authorList>
    </citation>
    <scope>NUCLEOTIDE SEQUENCE [LARGE SCALE GENOMIC DNA]</scope>
    <source>
        <strain evidence="2">cv. 10/8</strain>
        <tissue evidence="1">Leaf</tissue>
    </source>
</reference>
<keyword evidence="2" id="KW-1185">Reference proteome</keyword>
<dbReference type="Proteomes" id="UP000265520">
    <property type="component" value="Unassembled WGS sequence"/>
</dbReference>
<sequence length="64" mass="6801">MARCAGLGVIAGYTSESCAPRSPGGRVAQLKQIVEGKLQAVARRAGWVGATRHYEIQVEMVVTD</sequence>
<name>A0A392SPB1_9FABA</name>
<evidence type="ECO:0000313" key="2">
    <source>
        <dbReference type="Proteomes" id="UP000265520"/>
    </source>
</evidence>
<accession>A0A392SPB1</accession>
<evidence type="ECO:0000313" key="1">
    <source>
        <dbReference type="EMBL" id="MCI50718.1"/>
    </source>
</evidence>
<comment type="caution">
    <text evidence="1">The sequence shown here is derived from an EMBL/GenBank/DDBJ whole genome shotgun (WGS) entry which is preliminary data.</text>
</comment>
<dbReference type="EMBL" id="LXQA010420796">
    <property type="protein sequence ID" value="MCI50718.1"/>
    <property type="molecule type" value="Genomic_DNA"/>
</dbReference>
<organism evidence="1 2">
    <name type="scientific">Trifolium medium</name>
    <dbReference type="NCBI Taxonomy" id="97028"/>
    <lineage>
        <taxon>Eukaryota</taxon>
        <taxon>Viridiplantae</taxon>
        <taxon>Streptophyta</taxon>
        <taxon>Embryophyta</taxon>
        <taxon>Tracheophyta</taxon>
        <taxon>Spermatophyta</taxon>
        <taxon>Magnoliopsida</taxon>
        <taxon>eudicotyledons</taxon>
        <taxon>Gunneridae</taxon>
        <taxon>Pentapetalae</taxon>
        <taxon>rosids</taxon>
        <taxon>fabids</taxon>
        <taxon>Fabales</taxon>
        <taxon>Fabaceae</taxon>
        <taxon>Papilionoideae</taxon>
        <taxon>50 kb inversion clade</taxon>
        <taxon>NPAAA clade</taxon>
        <taxon>Hologalegina</taxon>
        <taxon>IRL clade</taxon>
        <taxon>Trifolieae</taxon>
        <taxon>Trifolium</taxon>
    </lineage>
</organism>
<protein>
    <submittedName>
        <fullName evidence="1">Uncharacterized protein</fullName>
    </submittedName>
</protein>
<proteinExistence type="predicted"/>
<feature type="non-terminal residue" evidence="1">
    <location>
        <position position="64"/>
    </location>
</feature>
<dbReference type="AlphaFoldDB" id="A0A392SPB1"/>